<dbReference type="SUPFAM" id="SSF81383">
    <property type="entry name" value="F-box domain"/>
    <property type="match status" value="1"/>
</dbReference>
<dbReference type="InterPro" id="IPR036047">
    <property type="entry name" value="F-box-like_dom_sf"/>
</dbReference>
<dbReference type="InterPro" id="IPR001810">
    <property type="entry name" value="F-box_dom"/>
</dbReference>
<dbReference type="InterPro" id="IPR005174">
    <property type="entry name" value="KIB1-4_b-propeller"/>
</dbReference>
<gene>
    <name evidence="4" type="primary">LOC104736550</name>
</gene>
<dbReference type="PROSITE" id="PS50181">
    <property type="entry name" value="FBOX"/>
    <property type="match status" value="1"/>
</dbReference>
<protein>
    <submittedName>
        <fullName evidence="4">F-box protein At5g25290-like</fullName>
    </submittedName>
</protein>
<reference evidence="4" key="2">
    <citation type="submission" date="2025-08" db="UniProtKB">
        <authorList>
            <consortium name="RefSeq"/>
        </authorList>
    </citation>
    <scope>IDENTIFICATION</scope>
    <source>
        <tissue evidence="4">Leaf</tissue>
    </source>
</reference>
<evidence type="ECO:0000313" key="4">
    <source>
        <dbReference type="RefSeq" id="XP_010454853.1"/>
    </source>
</evidence>
<dbReference type="Pfam" id="PF03478">
    <property type="entry name" value="Beta-prop_KIB1-4"/>
    <property type="match status" value="1"/>
</dbReference>
<organism evidence="3 4">
    <name type="scientific">Camelina sativa</name>
    <name type="common">False flax</name>
    <name type="synonym">Myagrum sativum</name>
    <dbReference type="NCBI Taxonomy" id="90675"/>
    <lineage>
        <taxon>Eukaryota</taxon>
        <taxon>Viridiplantae</taxon>
        <taxon>Streptophyta</taxon>
        <taxon>Embryophyta</taxon>
        <taxon>Tracheophyta</taxon>
        <taxon>Spermatophyta</taxon>
        <taxon>Magnoliopsida</taxon>
        <taxon>eudicotyledons</taxon>
        <taxon>Gunneridae</taxon>
        <taxon>Pentapetalae</taxon>
        <taxon>rosids</taxon>
        <taxon>malvids</taxon>
        <taxon>Brassicales</taxon>
        <taxon>Brassicaceae</taxon>
        <taxon>Camelineae</taxon>
        <taxon>Camelina</taxon>
    </lineage>
</organism>
<sequence>MMDSESQQTTVTQEEDFTSVRGEANVKETKTDKSIKTASSSRWSELPDDVLRSVFERLSLVDFHRANMVCSNWNSCSKRSLVRKIGSPWLILFPEDGGCALYNPDEARVYRTTRDFSGTRFLANSGKWFLVLDSVSNLCIIDVFSEKRIHLPPLESFKGALFSLERVGDKRFKASLVYGSKVYTQRAENLRGLLWVDEEKQEYVVVWFFGLGAQYLAYWKNGEDHHSEVSTQIDRKDLKGLSDIVLHGGGNSLYALNTDQVVQNLKFSRIGGFFYVGAYPLTEGARFNN</sequence>
<dbReference type="SMART" id="SM00256">
    <property type="entry name" value="FBOX"/>
    <property type="match status" value="1"/>
</dbReference>
<dbReference type="RefSeq" id="XP_010454853.1">
    <property type="nucleotide sequence ID" value="XM_010456551.2"/>
</dbReference>
<evidence type="ECO:0000313" key="3">
    <source>
        <dbReference type="Proteomes" id="UP000694864"/>
    </source>
</evidence>
<dbReference type="Pfam" id="PF00646">
    <property type="entry name" value="F-box"/>
    <property type="match status" value="1"/>
</dbReference>
<accession>A0ABM0VE99</accession>
<name>A0ABM0VE99_CAMSA</name>
<dbReference type="GeneID" id="104736550"/>
<dbReference type="PANTHER" id="PTHR44259:SF31">
    <property type="entry name" value="F-BOX FAMILY PROTEIN"/>
    <property type="match status" value="1"/>
</dbReference>
<dbReference type="Gene3D" id="1.20.1280.50">
    <property type="match status" value="1"/>
</dbReference>
<feature type="compositionally biased region" description="Polar residues" evidence="1">
    <location>
        <begin position="1"/>
        <end position="12"/>
    </location>
</feature>
<dbReference type="Proteomes" id="UP000694864">
    <property type="component" value="Chromosome 13"/>
</dbReference>
<evidence type="ECO:0000256" key="1">
    <source>
        <dbReference type="SAM" id="MobiDB-lite"/>
    </source>
</evidence>
<feature type="region of interest" description="Disordered" evidence="1">
    <location>
        <begin position="1"/>
        <end position="38"/>
    </location>
</feature>
<reference evidence="3" key="1">
    <citation type="journal article" date="2014" name="Nat. Commun.">
        <title>The emerging biofuel crop Camelina sativa retains a highly undifferentiated hexaploid genome structure.</title>
        <authorList>
            <person name="Kagale S."/>
            <person name="Koh C."/>
            <person name="Nixon J."/>
            <person name="Bollina V."/>
            <person name="Clarke W.E."/>
            <person name="Tuteja R."/>
            <person name="Spillane C."/>
            <person name="Robinson S.J."/>
            <person name="Links M.G."/>
            <person name="Clarke C."/>
            <person name="Higgins E.E."/>
            <person name="Huebert T."/>
            <person name="Sharpe A.G."/>
            <person name="Parkin I.A."/>
        </authorList>
    </citation>
    <scope>NUCLEOTIDE SEQUENCE [LARGE SCALE GENOMIC DNA]</scope>
    <source>
        <strain evidence="3">cv. DH55</strain>
    </source>
</reference>
<feature type="domain" description="F-box" evidence="2">
    <location>
        <begin position="40"/>
        <end position="92"/>
    </location>
</feature>
<dbReference type="InterPro" id="IPR050942">
    <property type="entry name" value="F-box_BR-signaling"/>
</dbReference>
<feature type="compositionally biased region" description="Basic and acidic residues" evidence="1">
    <location>
        <begin position="24"/>
        <end position="35"/>
    </location>
</feature>
<keyword evidence="3" id="KW-1185">Reference proteome</keyword>
<evidence type="ECO:0000259" key="2">
    <source>
        <dbReference type="PROSITE" id="PS50181"/>
    </source>
</evidence>
<dbReference type="PANTHER" id="PTHR44259">
    <property type="entry name" value="OS07G0183000 PROTEIN-RELATED"/>
    <property type="match status" value="1"/>
</dbReference>
<proteinExistence type="predicted"/>